<dbReference type="InterPro" id="IPR005467">
    <property type="entry name" value="His_kinase_dom"/>
</dbReference>
<dbReference type="CDD" id="cd00130">
    <property type="entry name" value="PAS"/>
    <property type="match status" value="2"/>
</dbReference>
<dbReference type="InterPro" id="IPR013767">
    <property type="entry name" value="PAS_fold"/>
</dbReference>
<dbReference type="SUPFAM" id="SSF55874">
    <property type="entry name" value="ATPase domain of HSP90 chaperone/DNA topoisomerase II/histidine kinase"/>
    <property type="match status" value="1"/>
</dbReference>
<dbReference type="InterPro" id="IPR003661">
    <property type="entry name" value="HisK_dim/P_dom"/>
</dbReference>
<evidence type="ECO:0000256" key="7">
    <source>
        <dbReference type="SAM" id="MobiDB-lite"/>
    </source>
</evidence>
<feature type="domain" description="Histidine kinase" evidence="8">
    <location>
        <begin position="270"/>
        <end position="506"/>
    </location>
</feature>
<dbReference type="SMART" id="SM00388">
    <property type="entry name" value="HisKA"/>
    <property type="match status" value="1"/>
</dbReference>
<dbReference type="InterPro" id="IPR000014">
    <property type="entry name" value="PAS"/>
</dbReference>
<dbReference type="InterPro" id="IPR004358">
    <property type="entry name" value="Sig_transdc_His_kin-like_C"/>
</dbReference>
<dbReference type="InterPro" id="IPR035965">
    <property type="entry name" value="PAS-like_dom_sf"/>
</dbReference>
<dbReference type="GO" id="GO:0000155">
    <property type="term" value="F:phosphorelay sensor kinase activity"/>
    <property type="evidence" value="ECO:0007669"/>
    <property type="project" value="InterPro"/>
</dbReference>
<keyword evidence="5 10" id="KW-0418">Kinase</keyword>
<feature type="domain" description="PAS" evidence="9">
    <location>
        <begin position="164"/>
        <end position="206"/>
    </location>
</feature>
<evidence type="ECO:0000259" key="8">
    <source>
        <dbReference type="PROSITE" id="PS50109"/>
    </source>
</evidence>
<gene>
    <name evidence="10" type="ORF">ENN51_00110</name>
</gene>
<dbReference type="SUPFAM" id="SSF47384">
    <property type="entry name" value="Homodimeric domain of signal transducing histidine kinase"/>
    <property type="match status" value="1"/>
</dbReference>
<evidence type="ECO:0000256" key="1">
    <source>
        <dbReference type="ARBA" id="ARBA00000085"/>
    </source>
</evidence>
<dbReference type="SMART" id="SM00091">
    <property type="entry name" value="PAS"/>
    <property type="match status" value="2"/>
</dbReference>
<sequence length="508" mass="55639">MDHSNVETILSSREFLDVLQEGVWVSDGDARIVLANTTLATLLGYRSPDALVGRDWHDLFPAGEGARLSRHRRGADASAGRDSESREGAPAGSVGVMDQTSVVTRDGEQLPVKARLVRRTTGGTDGYIGTVLPSDRGVPGSALADATSRQVMENSIDGICIIRDGKISYVNRRFEKLTGYSLQQMAQIGLERLVVPSDRERIARSVADPSRMLAPVHHTVRLITRSAHEIDCELRIVTAETNSHAVLVCFLRDVSELTRARQARTDFVAVVSHELRTPLAAIKEAVSLVADSPELRTQGDLHAGERPRRYLDIAQEEIARLNRMISNLLEVARVESGKSQLVLGPVDLRSCIIRTVESMTTLLNKKRLKAELLIPEDLPPVLGDEDRLRLVFNNLLDNAVKYTPTGSAVRISARLLDPGAPVMSEENLLPDTSYVQVSVADSGPGIPAEFLERVFGRYERVDPHGPGIGLGLAIARSIIETHHGKIWVRSELGEGTCFNLILPVREAH</sequence>
<organism evidence="10">
    <name type="scientific">candidate division WOR-3 bacterium</name>
    <dbReference type="NCBI Taxonomy" id="2052148"/>
    <lineage>
        <taxon>Bacteria</taxon>
        <taxon>Bacteria division WOR-3</taxon>
    </lineage>
</organism>
<dbReference type="NCBIfam" id="TIGR00229">
    <property type="entry name" value="sensory_box"/>
    <property type="match status" value="1"/>
</dbReference>
<dbReference type="Pfam" id="PF00512">
    <property type="entry name" value="HisKA"/>
    <property type="match status" value="1"/>
</dbReference>
<dbReference type="InterPro" id="IPR050736">
    <property type="entry name" value="Sensor_HK_Regulatory"/>
</dbReference>
<proteinExistence type="predicted"/>
<accession>A0A7V0T4G0</accession>
<dbReference type="GO" id="GO:0006355">
    <property type="term" value="P:regulation of DNA-templated transcription"/>
    <property type="evidence" value="ECO:0007669"/>
    <property type="project" value="InterPro"/>
</dbReference>
<dbReference type="CDD" id="cd00082">
    <property type="entry name" value="HisKA"/>
    <property type="match status" value="1"/>
</dbReference>
<dbReference type="PROSITE" id="PS50109">
    <property type="entry name" value="HIS_KIN"/>
    <property type="match status" value="1"/>
</dbReference>
<dbReference type="EC" id="2.7.13.3" evidence="2"/>
<dbReference type="Gene3D" id="3.30.565.10">
    <property type="entry name" value="Histidine kinase-like ATPase, C-terminal domain"/>
    <property type="match status" value="1"/>
</dbReference>
<dbReference type="Pfam" id="PF02518">
    <property type="entry name" value="HATPase_c"/>
    <property type="match status" value="1"/>
</dbReference>
<dbReference type="Gene3D" id="1.10.287.130">
    <property type="match status" value="1"/>
</dbReference>
<dbReference type="FunFam" id="3.30.565.10:FF:000006">
    <property type="entry name" value="Sensor histidine kinase WalK"/>
    <property type="match status" value="1"/>
</dbReference>
<keyword evidence="6" id="KW-0902">Two-component regulatory system</keyword>
<feature type="region of interest" description="Disordered" evidence="7">
    <location>
        <begin position="67"/>
        <end position="94"/>
    </location>
</feature>
<dbReference type="SMART" id="SM00387">
    <property type="entry name" value="HATPase_c"/>
    <property type="match status" value="1"/>
</dbReference>
<evidence type="ECO:0000256" key="3">
    <source>
        <dbReference type="ARBA" id="ARBA00022553"/>
    </source>
</evidence>
<dbReference type="Pfam" id="PF13426">
    <property type="entry name" value="PAS_9"/>
    <property type="match status" value="1"/>
</dbReference>
<dbReference type="SUPFAM" id="SSF55785">
    <property type="entry name" value="PYP-like sensor domain (PAS domain)"/>
    <property type="match status" value="2"/>
</dbReference>
<dbReference type="PANTHER" id="PTHR43711:SF1">
    <property type="entry name" value="HISTIDINE KINASE 1"/>
    <property type="match status" value="1"/>
</dbReference>
<dbReference type="EMBL" id="DSBX01000005">
    <property type="protein sequence ID" value="HDQ98680.1"/>
    <property type="molecule type" value="Genomic_DNA"/>
</dbReference>
<dbReference type="InterPro" id="IPR036097">
    <property type="entry name" value="HisK_dim/P_sf"/>
</dbReference>
<comment type="caution">
    <text evidence="10">The sequence shown here is derived from an EMBL/GenBank/DDBJ whole genome shotgun (WGS) entry which is preliminary data.</text>
</comment>
<comment type="catalytic activity">
    <reaction evidence="1">
        <text>ATP + protein L-histidine = ADP + protein N-phospho-L-histidine.</text>
        <dbReference type="EC" id="2.7.13.3"/>
    </reaction>
</comment>
<dbReference type="InterPro" id="IPR003594">
    <property type="entry name" value="HATPase_dom"/>
</dbReference>
<evidence type="ECO:0000256" key="5">
    <source>
        <dbReference type="ARBA" id="ARBA00022777"/>
    </source>
</evidence>
<evidence type="ECO:0000256" key="4">
    <source>
        <dbReference type="ARBA" id="ARBA00022679"/>
    </source>
</evidence>
<reference evidence="10" key="1">
    <citation type="journal article" date="2020" name="mSystems">
        <title>Genome- and Community-Level Interaction Insights into Carbon Utilization and Element Cycling Functions of Hydrothermarchaeota in Hydrothermal Sediment.</title>
        <authorList>
            <person name="Zhou Z."/>
            <person name="Liu Y."/>
            <person name="Xu W."/>
            <person name="Pan J."/>
            <person name="Luo Z.H."/>
            <person name="Li M."/>
        </authorList>
    </citation>
    <scope>NUCLEOTIDE SEQUENCE [LARGE SCALE GENOMIC DNA]</scope>
    <source>
        <strain evidence="10">SpSt-1182</strain>
    </source>
</reference>
<feature type="domain" description="PAS" evidence="9">
    <location>
        <begin position="13"/>
        <end position="51"/>
    </location>
</feature>
<evidence type="ECO:0000256" key="2">
    <source>
        <dbReference type="ARBA" id="ARBA00012438"/>
    </source>
</evidence>
<dbReference type="PROSITE" id="PS50112">
    <property type="entry name" value="PAS"/>
    <property type="match status" value="2"/>
</dbReference>
<evidence type="ECO:0000259" key="9">
    <source>
        <dbReference type="PROSITE" id="PS50112"/>
    </source>
</evidence>
<dbReference type="Gene3D" id="3.30.450.20">
    <property type="entry name" value="PAS domain"/>
    <property type="match status" value="2"/>
</dbReference>
<dbReference type="Proteomes" id="UP000885672">
    <property type="component" value="Unassembled WGS sequence"/>
</dbReference>
<keyword evidence="3" id="KW-0597">Phosphoprotein</keyword>
<dbReference type="PRINTS" id="PR00344">
    <property type="entry name" value="BCTRLSENSOR"/>
</dbReference>
<dbReference type="AlphaFoldDB" id="A0A7V0T4G0"/>
<evidence type="ECO:0000256" key="6">
    <source>
        <dbReference type="ARBA" id="ARBA00023012"/>
    </source>
</evidence>
<name>A0A7V0T4G0_UNCW3</name>
<dbReference type="PANTHER" id="PTHR43711">
    <property type="entry name" value="TWO-COMPONENT HISTIDINE KINASE"/>
    <property type="match status" value="1"/>
</dbReference>
<protein>
    <recommendedName>
        <fullName evidence="2">histidine kinase</fullName>
        <ecNumber evidence="2">2.7.13.3</ecNumber>
    </recommendedName>
</protein>
<dbReference type="Pfam" id="PF00989">
    <property type="entry name" value="PAS"/>
    <property type="match status" value="1"/>
</dbReference>
<evidence type="ECO:0000313" key="10">
    <source>
        <dbReference type="EMBL" id="HDQ98680.1"/>
    </source>
</evidence>
<dbReference type="InterPro" id="IPR036890">
    <property type="entry name" value="HATPase_C_sf"/>
</dbReference>
<keyword evidence="4" id="KW-0808">Transferase</keyword>